<reference evidence="1 2" key="1">
    <citation type="journal article" date="2020" name="Front. Microbiol.">
        <title>Single-cell genomics of novel Actinobacteria with the Wood-Ljungdahl pathway discovered in a serpentinizing system.</title>
        <authorList>
            <person name="Merino N."/>
            <person name="Kawai M."/>
            <person name="Boyd E.S."/>
            <person name="Colman D.R."/>
            <person name="McGlynn S.E."/>
            <person name="Nealson K.H."/>
            <person name="Kurokawa K."/>
            <person name="Hongoh Y."/>
        </authorList>
    </citation>
    <scope>NUCLEOTIDE SEQUENCE [LARGE SCALE GENOMIC DNA]</scope>
    <source>
        <strain evidence="1 2">S47</strain>
    </source>
</reference>
<name>A0A6V8Q7H2_9ACTN</name>
<feature type="non-terminal residue" evidence="1">
    <location>
        <position position="103"/>
    </location>
</feature>
<sequence>MKGYQVKDKNTRGFISNVLRINREAKEIDNDIGSSASRKAYKIPYISGDVDRFSIARAFVAKAVYNYPTTGALIEAIHTMPNLRNICGFIKKSDTRHFQGHLK</sequence>
<evidence type="ECO:0000313" key="1">
    <source>
        <dbReference type="EMBL" id="GFP40557.1"/>
    </source>
</evidence>
<dbReference type="EMBL" id="BLSD01000310">
    <property type="protein sequence ID" value="GFP40557.1"/>
    <property type="molecule type" value="Genomic_DNA"/>
</dbReference>
<dbReference type="Proteomes" id="UP000569018">
    <property type="component" value="Unassembled WGS sequence"/>
</dbReference>
<comment type="caution">
    <text evidence="1">The sequence shown here is derived from an EMBL/GenBank/DDBJ whole genome shotgun (WGS) entry which is preliminary data.</text>
</comment>
<proteinExistence type="predicted"/>
<dbReference type="AlphaFoldDB" id="A0A6V8Q7H2"/>
<evidence type="ECO:0000313" key="2">
    <source>
        <dbReference type="Proteomes" id="UP000569018"/>
    </source>
</evidence>
<organism evidence="1 2">
    <name type="scientific">Candidatus Hakubella thermalkaliphila</name>
    <dbReference type="NCBI Taxonomy" id="2754717"/>
    <lineage>
        <taxon>Bacteria</taxon>
        <taxon>Bacillati</taxon>
        <taxon>Actinomycetota</taxon>
        <taxon>Actinomycetota incertae sedis</taxon>
        <taxon>Candidatus Hakubellales</taxon>
        <taxon>Candidatus Hakubellaceae</taxon>
        <taxon>Candidatus Hakubella</taxon>
    </lineage>
</organism>
<gene>
    <name evidence="1" type="ORF">HKBW3S47_02254</name>
</gene>
<protein>
    <submittedName>
        <fullName evidence="1">Uncharacterized protein</fullName>
    </submittedName>
</protein>
<accession>A0A6V8Q7H2</accession>